<dbReference type="PANTHER" id="PTHR33162:SF1">
    <property type="entry name" value="SEC-INDEPENDENT PROTEIN TRANSLOCASE PROTEIN TATA, CHLOROPLASTIC"/>
    <property type="match status" value="1"/>
</dbReference>
<feature type="compositionally biased region" description="Basic residues" evidence="10">
    <location>
        <begin position="172"/>
        <end position="183"/>
    </location>
</feature>
<protein>
    <recommendedName>
        <fullName evidence="9">Sec-independent protein translocase protein TatB</fullName>
    </recommendedName>
</protein>
<keyword evidence="5 9" id="KW-0653">Protein transport</keyword>
<feature type="compositionally biased region" description="Low complexity" evidence="10">
    <location>
        <begin position="153"/>
        <end position="171"/>
    </location>
</feature>
<dbReference type="Gene3D" id="1.20.5.3310">
    <property type="match status" value="1"/>
</dbReference>
<evidence type="ECO:0000256" key="1">
    <source>
        <dbReference type="ARBA" id="ARBA00004167"/>
    </source>
</evidence>
<evidence type="ECO:0000256" key="8">
    <source>
        <dbReference type="ARBA" id="ARBA00023136"/>
    </source>
</evidence>
<dbReference type="PANTHER" id="PTHR33162">
    <property type="entry name" value="SEC-INDEPENDENT PROTEIN TRANSLOCASE PROTEIN TATA, CHLOROPLASTIC"/>
    <property type="match status" value="1"/>
</dbReference>
<proteinExistence type="inferred from homology"/>
<evidence type="ECO:0000256" key="6">
    <source>
        <dbReference type="ARBA" id="ARBA00022989"/>
    </source>
</evidence>
<dbReference type="GO" id="GO:0033281">
    <property type="term" value="C:TAT protein transport complex"/>
    <property type="evidence" value="ECO:0007669"/>
    <property type="project" value="UniProtKB-UniRule"/>
</dbReference>
<dbReference type="EMBL" id="FNBL01000002">
    <property type="protein sequence ID" value="SDF10813.1"/>
    <property type="molecule type" value="Genomic_DNA"/>
</dbReference>
<feature type="region of interest" description="Disordered" evidence="10">
    <location>
        <begin position="102"/>
        <end position="235"/>
    </location>
</feature>
<keyword evidence="7 9" id="KW-0811">Translocation</keyword>
<evidence type="ECO:0000313" key="12">
    <source>
        <dbReference type="EMBL" id="SDF10813.1"/>
    </source>
</evidence>
<reference evidence="12 13" key="1">
    <citation type="submission" date="2016-10" db="EMBL/GenBank/DDBJ databases">
        <authorList>
            <person name="de Groot N.N."/>
        </authorList>
    </citation>
    <scope>NUCLEOTIDE SEQUENCE [LARGE SCALE GENOMIC DNA]</scope>
    <source>
        <strain evidence="12 13">DSM 27375</strain>
    </source>
</reference>
<evidence type="ECO:0000256" key="9">
    <source>
        <dbReference type="HAMAP-Rule" id="MF_00237"/>
    </source>
</evidence>
<keyword evidence="3 9" id="KW-1003">Cell membrane</keyword>
<evidence type="ECO:0000256" key="10">
    <source>
        <dbReference type="SAM" id="MobiDB-lite"/>
    </source>
</evidence>
<dbReference type="GO" id="GO:0043953">
    <property type="term" value="P:protein transport by the Tat complex"/>
    <property type="evidence" value="ECO:0007669"/>
    <property type="project" value="UniProtKB-UniRule"/>
</dbReference>
<dbReference type="GO" id="GO:0008320">
    <property type="term" value="F:protein transmembrane transporter activity"/>
    <property type="evidence" value="ECO:0007669"/>
    <property type="project" value="UniProtKB-UniRule"/>
</dbReference>
<keyword evidence="6 9" id="KW-1133">Transmembrane helix</keyword>
<dbReference type="RefSeq" id="WP_083351704.1">
    <property type="nucleotide sequence ID" value="NZ_FNBL01000002.1"/>
</dbReference>
<keyword evidence="2 9" id="KW-0813">Transport</keyword>
<dbReference type="Proteomes" id="UP000182284">
    <property type="component" value="Unassembled WGS sequence"/>
</dbReference>
<evidence type="ECO:0000256" key="5">
    <source>
        <dbReference type="ARBA" id="ARBA00022927"/>
    </source>
</evidence>
<evidence type="ECO:0000256" key="7">
    <source>
        <dbReference type="ARBA" id="ARBA00023010"/>
    </source>
</evidence>
<dbReference type="Pfam" id="PF02416">
    <property type="entry name" value="TatA_B_E"/>
    <property type="match status" value="1"/>
</dbReference>
<accession>A0A1G7IDV3</accession>
<comment type="subcellular location">
    <subcellularLocation>
        <location evidence="9">Cell membrane</location>
        <topology evidence="9">Single-pass membrane protein</topology>
    </subcellularLocation>
    <subcellularLocation>
        <location evidence="1">Membrane</location>
        <topology evidence="1">Single-pass membrane protein</topology>
    </subcellularLocation>
</comment>
<keyword evidence="8 9" id="KW-0472">Membrane</keyword>
<evidence type="ECO:0000256" key="4">
    <source>
        <dbReference type="ARBA" id="ARBA00022692"/>
    </source>
</evidence>
<evidence type="ECO:0000256" key="3">
    <source>
        <dbReference type="ARBA" id="ARBA00022475"/>
    </source>
</evidence>
<dbReference type="InterPro" id="IPR003369">
    <property type="entry name" value="TatA/B/E"/>
</dbReference>
<evidence type="ECO:0000256" key="2">
    <source>
        <dbReference type="ARBA" id="ARBA00022448"/>
    </source>
</evidence>
<feature type="transmembrane region" description="Helical" evidence="11">
    <location>
        <begin position="12"/>
        <end position="31"/>
    </location>
</feature>
<gene>
    <name evidence="9" type="primary">tatB</name>
    <name evidence="12" type="ORF">SAMN04488117_102288</name>
</gene>
<keyword evidence="4 9" id="KW-0812">Transmembrane</keyword>
<comment type="function">
    <text evidence="9">Part of the twin-arginine translocation (Tat) system that transports large folded proteins containing a characteristic twin-arginine motif in their signal peptide across membranes. Together with TatC, TatB is part of a receptor directly interacting with Tat signal peptides. TatB may form an oligomeric binding site that transiently accommodates folded Tat precursor proteins before their translocation.</text>
</comment>
<dbReference type="HAMAP" id="MF_00237">
    <property type="entry name" value="TatB"/>
    <property type="match status" value="1"/>
</dbReference>
<dbReference type="InterPro" id="IPR018448">
    <property type="entry name" value="TatB"/>
</dbReference>
<dbReference type="PRINTS" id="PR01506">
    <property type="entry name" value="TATBPROTEIN"/>
</dbReference>
<dbReference type="OrthoDB" id="7206969at2"/>
<evidence type="ECO:0000313" key="13">
    <source>
        <dbReference type="Proteomes" id="UP000182284"/>
    </source>
</evidence>
<evidence type="ECO:0000256" key="11">
    <source>
        <dbReference type="SAM" id="Phobius"/>
    </source>
</evidence>
<dbReference type="AlphaFoldDB" id="A0A1G7IDV3"/>
<sequence length="235" mass="24238">MSAIVMPSIPLFFDMGMSELLVIGVVALIVVGPKDLPGMFRTLGRFTARAKSMAREFSRAMESAADESGIKEATDAFKGATNPKKFGLDKLNDAASTFEKWDPLKSSDGKAAPKTTALQKDELSPERAEAAKKISESAAKKAAERKAAEAAEAEAAAAPAKATAKATAAKKPVAKKPAAKKPAPKTTAAKTAAKPTAKPTAAKPVAAKKATAPKATPKKAVAKSTKMSTSNEGEA</sequence>
<dbReference type="NCBIfam" id="TIGR01410">
    <property type="entry name" value="tatB"/>
    <property type="match status" value="1"/>
</dbReference>
<comment type="subunit">
    <text evidence="9">The Tat system comprises two distinct complexes: a TatABC complex, containing multiple copies of TatA, TatB and TatC subunits, and a separate TatA complex, containing only TatA subunits. Substrates initially bind to the TatABC complex, which probably triggers association of the separate TatA complex to form the active translocon.</text>
</comment>
<feature type="compositionally biased region" description="Low complexity" evidence="10">
    <location>
        <begin position="184"/>
        <end position="215"/>
    </location>
</feature>
<name>A0A1G7IDV3_9RHOB</name>
<organism evidence="12 13">
    <name type="scientific">Celeribacter baekdonensis</name>
    <dbReference type="NCBI Taxonomy" id="875171"/>
    <lineage>
        <taxon>Bacteria</taxon>
        <taxon>Pseudomonadati</taxon>
        <taxon>Pseudomonadota</taxon>
        <taxon>Alphaproteobacteria</taxon>
        <taxon>Rhodobacterales</taxon>
        <taxon>Roseobacteraceae</taxon>
        <taxon>Celeribacter</taxon>
    </lineage>
</organism>
<feature type="compositionally biased region" description="Basic and acidic residues" evidence="10">
    <location>
        <begin position="119"/>
        <end position="149"/>
    </location>
</feature>
<comment type="similarity">
    <text evidence="9">Belongs to the TatB family.</text>
</comment>